<comment type="similarity">
    <text evidence="1">Belongs to the ABC transporter superfamily.</text>
</comment>
<evidence type="ECO:0000313" key="8">
    <source>
        <dbReference type="EMBL" id="NYT84376.1"/>
    </source>
</evidence>
<protein>
    <submittedName>
        <fullName evidence="8">ABC transporter ATP-binding protein</fullName>
    </submittedName>
</protein>
<organism evidence="8 9">
    <name type="scientific">Pollutimonas harenae</name>
    <dbReference type="NCBI Taxonomy" id="657015"/>
    <lineage>
        <taxon>Bacteria</taxon>
        <taxon>Pseudomonadati</taxon>
        <taxon>Pseudomonadota</taxon>
        <taxon>Betaproteobacteria</taxon>
        <taxon>Burkholderiales</taxon>
        <taxon>Alcaligenaceae</taxon>
        <taxon>Pollutimonas</taxon>
    </lineage>
</organism>
<evidence type="ECO:0000256" key="6">
    <source>
        <dbReference type="ARBA" id="ARBA00022970"/>
    </source>
</evidence>
<keyword evidence="4" id="KW-0547">Nucleotide-binding</keyword>
<evidence type="ECO:0000256" key="2">
    <source>
        <dbReference type="ARBA" id="ARBA00022448"/>
    </source>
</evidence>
<evidence type="ECO:0000256" key="5">
    <source>
        <dbReference type="ARBA" id="ARBA00022840"/>
    </source>
</evidence>
<gene>
    <name evidence="8" type="ORF">H0A62_02060</name>
</gene>
<evidence type="ECO:0000259" key="7">
    <source>
        <dbReference type="PROSITE" id="PS50893"/>
    </source>
</evidence>
<keyword evidence="6" id="KW-0029">Amino-acid transport</keyword>
<evidence type="ECO:0000256" key="4">
    <source>
        <dbReference type="ARBA" id="ARBA00022741"/>
    </source>
</evidence>
<comment type="caution">
    <text evidence="8">The sequence shown here is derived from an EMBL/GenBank/DDBJ whole genome shotgun (WGS) entry which is preliminary data.</text>
</comment>
<keyword evidence="3" id="KW-1003">Cell membrane</keyword>
<dbReference type="GO" id="GO:0005524">
    <property type="term" value="F:ATP binding"/>
    <property type="evidence" value="ECO:0007669"/>
    <property type="project" value="UniProtKB-KW"/>
</dbReference>
<sequence>MLQIDKLNSFYGNVQAVWDVSFEVKEGEILAIIGTNGAGKTTIMQSIVGLVSKTGAVKFQGNDISDMPAHKMAELGISYVPEGRKVFPEMTVMENLVVGGYNKRSRAGRQDMISYVLDTFPRLKERLTNLAGNLSGGEQQMLAIGRGLMARPRLLLLDEPSLGIAPILSDEIFKKIVEIKKEITIVLVEQHLHHALSICDRGYVIENGRISLDGTGEALRNNRHIQSVYLGM</sequence>
<reference evidence="8 9" key="1">
    <citation type="submission" date="2020-07" db="EMBL/GenBank/DDBJ databases">
        <title>Taxonomic revisions and descriptions of new bacterial species based on genomic comparisons in the high-G+C-content subgroup of the family Alcaligenaceae.</title>
        <authorList>
            <person name="Szabo A."/>
            <person name="Felfoldi T."/>
        </authorList>
    </citation>
    <scope>NUCLEOTIDE SEQUENCE [LARGE SCALE GENOMIC DNA]</scope>
    <source>
        <strain evidence="8 9">DSM 25667</strain>
    </source>
</reference>
<dbReference type="PROSITE" id="PS50893">
    <property type="entry name" value="ABC_TRANSPORTER_2"/>
    <property type="match status" value="1"/>
</dbReference>
<dbReference type="Proteomes" id="UP000554144">
    <property type="component" value="Unassembled WGS sequence"/>
</dbReference>
<dbReference type="InterPro" id="IPR027417">
    <property type="entry name" value="P-loop_NTPase"/>
</dbReference>
<dbReference type="RefSeq" id="WP_130038454.1">
    <property type="nucleotide sequence ID" value="NZ_JACCEV010000001.1"/>
</dbReference>
<proteinExistence type="inferred from homology"/>
<dbReference type="InterPro" id="IPR003593">
    <property type="entry name" value="AAA+_ATPase"/>
</dbReference>
<evidence type="ECO:0000313" key="9">
    <source>
        <dbReference type="Proteomes" id="UP000554144"/>
    </source>
</evidence>
<evidence type="ECO:0000256" key="3">
    <source>
        <dbReference type="ARBA" id="ARBA00022475"/>
    </source>
</evidence>
<dbReference type="SMART" id="SM00382">
    <property type="entry name" value="AAA"/>
    <property type="match status" value="1"/>
</dbReference>
<keyword evidence="5 8" id="KW-0067">ATP-binding</keyword>
<dbReference type="CDD" id="cd03224">
    <property type="entry name" value="ABC_TM1139_LivF_branched"/>
    <property type="match status" value="1"/>
</dbReference>
<keyword evidence="3" id="KW-0472">Membrane</keyword>
<evidence type="ECO:0000256" key="1">
    <source>
        <dbReference type="ARBA" id="ARBA00005417"/>
    </source>
</evidence>
<dbReference type="AlphaFoldDB" id="A0A853GUB6"/>
<feature type="domain" description="ABC transporter" evidence="7">
    <location>
        <begin position="2"/>
        <end position="232"/>
    </location>
</feature>
<dbReference type="PANTHER" id="PTHR43820:SF4">
    <property type="entry name" value="HIGH-AFFINITY BRANCHED-CHAIN AMINO ACID TRANSPORT ATP-BINDING PROTEIN LIVF"/>
    <property type="match status" value="1"/>
</dbReference>
<keyword evidence="2" id="KW-0813">Transport</keyword>
<accession>A0A853GUB6</accession>
<dbReference type="InterPro" id="IPR052156">
    <property type="entry name" value="BCAA_Transport_ATP-bd_LivF"/>
</dbReference>
<dbReference type="PROSITE" id="PS00211">
    <property type="entry name" value="ABC_TRANSPORTER_1"/>
    <property type="match status" value="1"/>
</dbReference>
<dbReference type="GO" id="GO:0015658">
    <property type="term" value="F:branched-chain amino acid transmembrane transporter activity"/>
    <property type="evidence" value="ECO:0007669"/>
    <property type="project" value="TreeGrafter"/>
</dbReference>
<dbReference type="OrthoDB" id="9776369at2"/>
<keyword evidence="9" id="KW-1185">Reference proteome</keyword>
<dbReference type="EMBL" id="JACCEV010000001">
    <property type="protein sequence ID" value="NYT84376.1"/>
    <property type="molecule type" value="Genomic_DNA"/>
</dbReference>
<dbReference type="Gene3D" id="3.40.50.300">
    <property type="entry name" value="P-loop containing nucleotide triphosphate hydrolases"/>
    <property type="match status" value="1"/>
</dbReference>
<dbReference type="GO" id="GO:0016887">
    <property type="term" value="F:ATP hydrolysis activity"/>
    <property type="evidence" value="ECO:0007669"/>
    <property type="project" value="InterPro"/>
</dbReference>
<dbReference type="InterPro" id="IPR003439">
    <property type="entry name" value="ABC_transporter-like_ATP-bd"/>
</dbReference>
<dbReference type="SUPFAM" id="SSF52540">
    <property type="entry name" value="P-loop containing nucleoside triphosphate hydrolases"/>
    <property type="match status" value="1"/>
</dbReference>
<name>A0A853GUB6_9BURK</name>
<dbReference type="PANTHER" id="PTHR43820">
    <property type="entry name" value="HIGH-AFFINITY BRANCHED-CHAIN AMINO ACID TRANSPORT ATP-BINDING PROTEIN LIVF"/>
    <property type="match status" value="1"/>
</dbReference>
<dbReference type="InterPro" id="IPR017871">
    <property type="entry name" value="ABC_transporter-like_CS"/>
</dbReference>
<dbReference type="Pfam" id="PF00005">
    <property type="entry name" value="ABC_tran"/>
    <property type="match status" value="1"/>
</dbReference>
<dbReference type="GO" id="GO:0015807">
    <property type="term" value="P:L-amino acid transport"/>
    <property type="evidence" value="ECO:0007669"/>
    <property type="project" value="TreeGrafter"/>
</dbReference>